<dbReference type="GO" id="GO:0005886">
    <property type="term" value="C:plasma membrane"/>
    <property type="evidence" value="ECO:0007669"/>
    <property type="project" value="UniProtKB-SubCell"/>
</dbReference>
<keyword evidence="5 10" id="KW-1133">Transmembrane helix</keyword>
<evidence type="ECO:0000256" key="9">
    <source>
        <dbReference type="RuleBase" id="RU003942"/>
    </source>
</evidence>
<keyword evidence="2" id="KW-0813">Transport</keyword>
<keyword evidence="4 9" id="KW-0812">Transmembrane</keyword>
<evidence type="ECO:0000256" key="6">
    <source>
        <dbReference type="ARBA" id="ARBA00023136"/>
    </source>
</evidence>
<feature type="transmembrane region" description="Helical" evidence="10">
    <location>
        <begin position="88"/>
        <end position="107"/>
    </location>
</feature>
<evidence type="ECO:0000256" key="5">
    <source>
        <dbReference type="ARBA" id="ARBA00022989"/>
    </source>
</evidence>
<dbReference type="NCBIfam" id="NF008512">
    <property type="entry name" value="PRK11431.1"/>
    <property type="match status" value="1"/>
</dbReference>
<gene>
    <name evidence="11" type="ORF">MHA02_03410</name>
</gene>
<reference evidence="11 12" key="1">
    <citation type="submission" date="2019-07" db="EMBL/GenBank/DDBJ databases">
        <title>Whole genome shotgun sequence of Methylobacterium haplocladii NBRC 107714.</title>
        <authorList>
            <person name="Hosoyama A."/>
            <person name="Uohara A."/>
            <person name="Ohji S."/>
            <person name="Ichikawa N."/>
        </authorList>
    </citation>
    <scope>NUCLEOTIDE SEQUENCE [LARGE SCALE GENOMIC DNA]</scope>
    <source>
        <strain evidence="11 12">NBRC 107714</strain>
    </source>
</reference>
<evidence type="ECO:0000256" key="10">
    <source>
        <dbReference type="SAM" id="Phobius"/>
    </source>
</evidence>
<dbReference type="EMBL" id="BJZT01000004">
    <property type="protein sequence ID" value="GEO97953.1"/>
    <property type="molecule type" value="Genomic_DNA"/>
</dbReference>
<sequence length="133" mass="14110">MRSGTNRIADPCHLLRSPSGILPPGKETRMAWAILFIAGLFEIGWAIGLKYADGFTRLWPSVWTLVSMVISVVLLSFAVRTLPIGTGYAVWTGIGTVGTAILGIVLFSEPVTAARIGCITLVVAGILGLKLAE</sequence>
<comment type="caution">
    <text evidence="11">The sequence shown here is derived from an EMBL/GenBank/DDBJ whole genome shotgun (WGS) entry which is preliminary data.</text>
</comment>
<evidence type="ECO:0000256" key="4">
    <source>
        <dbReference type="ARBA" id="ARBA00022692"/>
    </source>
</evidence>
<evidence type="ECO:0000256" key="1">
    <source>
        <dbReference type="ARBA" id="ARBA00004651"/>
    </source>
</evidence>
<dbReference type="Pfam" id="PF00893">
    <property type="entry name" value="Multi_Drug_Res"/>
    <property type="match status" value="1"/>
</dbReference>
<keyword evidence="12" id="KW-1185">Reference proteome</keyword>
<accession>A0A512IJR2</accession>
<dbReference type="InterPro" id="IPR037185">
    <property type="entry name" value="EmrE-like"/>
</dbReference>
<dbReference type="Proteomes" id="UP000321258">
    <property type="component" value="Unassembled WGS sequence"/>
</dbReference>
<comment type="similarity">
    <text evidence="7">Belongs to the drug/metabolite transporter (DMT) superfamily. Small multidrug resistance (SMR) (TC 2.A.7.1) family. Gdx/SugE subfamily.</text>
</comment>
<name>A0A512IJR2_9HYPH</name>
<evidence type="ECO:0000256" key="8">
    <source>
        <dbReference type="ARBA" id="ARBA00039168"/>
    </source>
</evidence>
<proteinExistence type="inferred from homology"/>
<comment type="subcellular location">
    <subcellularLocation>
        <location evidence="1 9">Cell membrane</location>
        <topology evidence="1 9">Multi-pass membrane protein</topology>
    </subcellularLocation>
</comment>
<evidence type="ECO:0000256" key="7">
    <source>
        <dbReference type="ARBA" id="ARBA00038151"/>
    </source>
</evidence>
<feature type="transmembrane region" description="Helical" evidence="10">
    <location>
        <begin position="31"/>
        <end position="52"/>
    </location>
</feature>
<evidence type="ECO:0000256" key="3">
    <source>
        <dbReference type="ARBA" id="ARBA00022475"/>
    </source>
</evidence>
<dbReference type="SUPFAM" id="SSF103481">
    <property type="entry name" value="Multidrug resistance efflux transporter EmrE"/>
    <property type="match status" value="1"/>
</dbReference>
<organism evidence="11 12">
    <name type="scientific">Methylobacterium haplocladii</name>
    <dbReference type="NCBI Taxonomy" id="1176176"/>
    <lineage>
        <taxon>Bacteria</taxon>
        <taxon>Pseudomonadati</taxon>
        <taxon>Pseudomonadota</taxon>
        <taxon>Alphaproteobacteria</taxon>
        <taxon>Hyphomicrobiales</taxon>
        <taxon>Methylobacteriaceae</taxon>
        <taxon>Methylobacterium</taxon>
    </lineage>
</organism>
<evidence type="ECO:0000256" key="2">
    <source>
        <dbReference type="ARBA" id="ARBA00022448"/>
    </source>
</evidence>
<keyword evidence="6 10" id="KW-0472">Membrane</keyword>
<feature type="transmembrane region" description="Helical" evidence="10">
    <location>
        <begin position="58"/>
        <end position="79"/>
    </location>
</feature>
<dbReference type="Gene3D" id="1.10.3730.20">
    <property type="match status" value="1"/>
</dbReference>
<dbReference type="PANTHER" id="PTHR30561:SF0">
    <property type="entry name" value="GUANIDINIUM EXPORTER"/>
    <property type="match status" value="1"/>
</dbReference>
<feature type="transmembrane region" description="Helical" evidence="10">
    <location>
        <begin position="113"/>
        <end position="132"/>
    </location>
</feature>
<keyword evidence="3" id="KW-1003">Cell membrane</keyword>
<dbReference type="InterPro" id="IPR000390">
    <property type="entry name" value="Small_drug/metabolite_transptr"/>
</dbReference>
<dbReference type="FunFam" id="1.10.3730.20:FF:000001">
    <property type="entry name" value="Quaternary ammonium compound resistance transporter SugE"/>
    <property type="match status" value="1"/>
</dbReference>
<dbReference type="GO" id="GO:1990961">
    <property type="term" value="P:xenobiotic detoxification by transmembrane export across the plasma membrane"/>
    <property type="evidence" value="ECO:0007669"/>
    <property type="project" value="UniProtKB-ARBA"/>
</dbReference>
<dbReference type="GO" id="GO:0022857">
    <property type="term" value="F:transmembrane transporter activity"/>
    <property type="evidence" value="ECO:0007669"/>
    <property type="project" value="InterPro"/>
</dbReference>
<dbReference type="PANTHER" id="PTHR30561">
    <property type="entry name" value="SMR FAMILY PROTON-DEPENDENT DRUG EFFLUX TRANSPORTER SUGE"/>
    <property type="match status" value="1"/>
</dbReference>
<protein>
    <recommendedName>
        <fullName evidence="8">Guanidinium exporter</fullName>
    </recommendedName>
</protein>
<evidence type="ECO:0000313" key="11">
    <source>
        <dbReference type="EMBL" id="GEO97953.1"/>
    </source>
</evidence>
<dbReference type="AlphaFoldDB" id="A0A512IJR2"/>
<dbReference type="InterPro" id="IPR045324">
    <property type="entry name" value="Small_multidrug_res"/>
</dbReference>
<evidence type="ECO:0000313" key="12">
    <source>
        <dbReference type="Proteomes" id="UP000321258"/>
    </source>
</evidence>